<evidence type="ECO:0000313" key="1">
    <source>
        <dbReference type="EMBL" id="KAH9678516.1"/>
    </source>
</evidence>
<proteinExistence type="predicted"/>
<dbReference type="Proteomes" id="UP000829398">
    <property type="component" value="Chromosome 9"/>
</dbReference>
<dbReference type="EMBL" id="CM039178">
    <property type="protein sequence ID" value="KAH9678516.1"/>
    <property type="molecule type" value="Genomic_DNA"/>
</dbReference>
<evidence type="ECO:0000313" key="2">
    <source>
        <dbReference type="Proteomes" id="UP000829398"/>
    </source>
</evidence>
<protein>
    <submittedName>
        <fullName evidence="1">8-amino-7-oxononanoate synthase</fullName>
    </submittedName>
</protein>
<organism evidence="1 2">
    <name type="scientific">Citrus sinensis</name>
    <name type="common">Sweet orange</name>
    <name type="synonym">Citrus aurantium var. sinensis</name>
    <dbReference type="NCBI Taxonomy" id="2711"/>
    <lineage>
        <taxon>Eukaryota</taxon>
        <taxon>Viridiplantae</taxon>
        <taxon>Streptophyta</taxon>
        <taxon>Embryophyta</taxon>
        <taxon>Tracheophyta</taxon>
        <taxon>Spermatophyta</taxon>
        <taxon>Magnoliopsida</taxon>
        <taxon>eudicotyledons</taxon>
        <taxon>Gunneridae</taxon>
        <taxon>Pentapetalae</taxon>
        <taxon>rosids</taxon>
        <taxon>malvids</taxon>
        <taxon>Sapindales</taxon>
        <taxon>Rutaceae</taxon>
        <taxon>Aurantioideae</taxon>
        <taxon>Citrus</taxon>
    </lineage>
</organism>
<gene>
    <name evidence="1" type="ORF">KPL71_025741</name>
</gene>
<keyword evidence="2" id="KW-1185">Reference proteome</keyword>
<sequence>MENSSLWDKWVEEALSKLEALKVLRSLRPIYLSPNDRHRRVRNPGHIGEDYEVFDEMQHWDRNAVQISISDSTFQRWLHDVPSSGDENEIICGDGLANDKTTTFARQFKRLLLFSGNDYLGLSSHPTIAKAAARAAQEHGMGPRGSALICGYTNYHRLLESCLADLKKKEDCLLCPTGFAANMAVIVAVGNIASLLAGDEKSFKDEKIAIFSDALNHASIIDGIRIAERTKMVEVFVYKHCDMSHLKTLLSCCTMRKKVVVTDSLFSMDGDFAPMVELVKLRRKYGFLLVLDDAHGTFVCGKNGGGVAEQFNCERDVDICVGTLSKAAGCQGGFIACRRAIWNHVQYFHALTGIPITSPIISLIVGNEEKALQASRHLLKSGFHATAIRPPTVPANSCRLRITLTAVHTQDDIKKLTIALSSCINFQEIVSHNSNVYAKL</sequence>
<comment type="caution">
    <text evidence="1">The sequence shown here is derived from an EMBL/GenBank/DDBJ whole genome shotgun (WGS) entry which is preliminary data.</text>
</comment>
<name>A0ACB8HW85_CITSI</name>
<accession>A0ACB8HW85</accession>
<reference evidence="2" key="1">
    <citation type="journal article" date="2023" name="Hortic. Res.">
        <title>A chromosome-level phased genome enabling allele-level studies in sweet orange: a case study on citrus Huanglongbing tolerance.</title>
        <authorList>
            <person name="Wu B."/>
            <person name="Yu Q."/>
            <person name="Deng Z."/>
            <person name="Duan Y."/>
            <person name="Luo F."/>
            <person name="Gmitter F. Jr."/>
        </authorList>
    </citation>
    <scope>NUCLEOTIDE SEQUENCE [LARGE SCALE GENOMIC DNA]</scope>
    <source>
        <strain evidence="2">cv. Valencia</strain>
    </source>
</reference>